<dbReference type="GO" id="GO:0043531">
    <property type="term" value="F:ADP binding"/>
    <property type="evidence" value="ECO:0007669"/>
    <property type="project" value="InterPro"/>
</dbReference>
<dbReference type="Pfam" id="PF00560">
    <property type="entry name" value="LRR_1"/>
    <property type="match status" value="1"/>
</dbReference>
<dbReference type="GO" id="GO:0006952">
    <property type="term" value="P:defense response"/>
    <property type="evidence" value="ECO:0007669"/>
    <property type="project" value="UniProtKB-KW"/>
</dbReference>
<feature type="domain" description="R13L1/DRL21-like LRR repeat region" evidence="9">
    <location>
        <begin position="708"/>
        <end position="830"/>
    </location>
</feature>
<dbReference type="PANTHER" id="PTHR36766">
    <property type="entry name" value="PLANT BROAD-SPECTRUM MILDEW RESISTANCE PROTEIN RPW8"/>
    <property type="match status" value="1"/>
</dbReference>
<dbReference type="InterPro" id="IPR056789">
    <property type="entry name" value="LRR_R13L1-DRL21"/>
</dbReference>
<dbReference type="PRINTS" id="PR00364">
    <property type="entry name" value="DISEASERSIST"/>
</dbReference>
<dbReference type="GO" id="GO:0051707">
    <property type="term" value="P:response to other organism"/>
    <property type="evidence" value="ECO:0007669"/>
    <property type="project" value="UniProtKB-ARBA"/>
</dbReference>
<name>A0AAW2DNN7_9ROSI</name>
<evidence type="ECO:0000256" key="2">
    <source>
        <dbReference type="ARBA" id="ARBA00022737"/>
    </source>
</evidence>
<feature type="domain" description="NB-ARC" evidence="6">
    <location>
        <begin position="201"/>
        <end position="365"/>
    </location>
</feature>
<gene>
    <name evidence="10" type="ORF">SO802_005404</name>
</gene>
<comment type="caution">
    <text evidence="10">The sequence shown here is derived from an EMBL/GenBank/DDBJ whole genome shotgun (WGS) entry which is preliminary data.</text>
</comment>
<feature type="domain" description="Disease resistance N-terminal" evidence="7">
    <location>
        <begin position="14"/>
        <end position="103"/>
    </location>
</feature>
<dbReference type="InterPro" id="IPR041118">
    <property type="entry name" value="Rx_N"/>
</dbReference>
<feature type="domain" description="Disease resistance protein winged helix" evidence="8">
    <location>
        <begin position="449"/>
        <end position="521"/>
    </location>
</feature>
<dbReference type="Gene3D" id="1.10.8.430">
    <property type="entry name" value="Helical domain of apoptotic protease-activating factors"/>
    <property type="match status" value="1"/>
</dbReference>
<keyword evidence="5" id="KW-0067">ATP-binding</keyword>
<dbReference type="InterPro" id="IPR042197">
    <property type="entry name" value="Apaf_helical"/>
</dbReference>
<keyword evidence="3" id="KW-0547">Nucleotide-binding</keyword>
<dbReference type="CDD" id="cd14798">
    <property type="entry name" value="RX-CC_like"/>
    <property type="match status" value="1"/>
</dbReference>
<dbReference type="Gene3D" id="3.40.50.300">
    <property type="entry name" value="P-loop containing nucleotide triphosphate hydrolases"/>
    <property type="match status" value="1"/>
</dbReference>
<reference evidence="10 11" key="1">
    <citation type="submission" date="2024-01" db="EMBL/GenBank/DDBJ databases">
        <title>A telomere-to-telomere, gap-free genome of sweet tea (Lithocarpus litseifolius).</title>
        <authorList>
            <person name="Zhou J."/>
        </authorList>
    </citation>
    <scope>NUCLEOTIDE SEQUENCE [LARGE SCALE GENOMIC DNA]</scope>
    <source>
        <strain evidence="10">Zhou-2022a</strain>
        <tissue evidence="10">Leaf</tissue>
    </source>
</reference>
<protein>
    <submittedName>
        <fullName evidence="10">Uncharacterized protein</fullName>
    </submittedName>
</protein>
<dbReference type="Pfam" id="PF00931">
    <property type="entry name" value="NB-ARC"/>
    <property type="match status" value="1"/>
</dbReference>
<evidence type="ECO:0000313" key="11">
    <source>
        <dbReference type="Proteomes" id="UP001459277"/>
    </source>
</evidence>
<dbReference type="InterPro" id="IPR002182">
    <property type="entry name" value="NB-ARC"/>
</dbReference>
<dbReference type="InterPro" id="IPR036388">
    <property type="entry name" value="WH-like_DNA-bd_sf"/>
</dbReference>
<evidence type="ECO:0000256" key="3">
    <source>
        <dbReference type="ARBA" id="ARBA00022741"/>
    </source>
</evidence>
<dbReference type="SUPFAM" id="SSF52540">
    <property type="entry name" value="P-loop containing nucleoside triphosphate hydrolases"/>
    <property type="match status" value="1"/>
</dbReference>
<dbReference type="EMBL" id="JAZDWU010000002">
    <property type="protein sequence ID" value="KAL0010296.1"/>
    <property type="molecule type" value="Genomic_DNA"/>
</dbReference>
<dbReference type="InterPro" id="IPR032675">
    <property type="entry name" value="LRR_dom_sf"/>
</dbReference>
<dbReference type="Pfam" id="PF18052">
    <property type="entry name" value="Rx_N"/>
    <property type="match status" value="1"/>
</dbReference>
<evidence type="ECO:0000313" key="10">
    <source>
        <dbReference type="EMBL" id="KAL0010296.1"/>
    </source>
</evidence>
<keyword evidence="4" id="KW-0611">Plant defense</keyword>
<evidence type="ECO:0000256" key="5">
    <source>
        <dbReference type="ARBA" id="ARBA00022840"/>
    </source>
</evidence>
<keyword evidence="1" id="KW-0433">Leucine-rich repeat</keyword>
<dbReference type="FunFam" id="3.40.50.300:FF:001091">
    <property type="entry name" value="Probable disease resistance protein At1g61300"/>
    <property type="match status" value="1"/>
</dbReference>
<keyword evidence="2" id="KW-0677">Repeat</keyword>
<dbReference type="InterPro" id="IPR001611">
    <property type="entry name" value="Leu-rich_rpt"/>
</dbReference>
<evidence type="ECO:0000259" key="7">
    <source>
        <dbReference type="Pfam" id="PF18052"/>
    </source>
</evidence>
<dbReference type="SUPFAM" id="SSF52058">
    <property type="entry name" value="L domain-like"/>
    <property type="match status" value="1"/>
</dbReference>
<dbReference type="Gene3D" id="1.10.10.10">
    <property type="entry name" value="Winged helix-like DNA-binding domain superfamily/Winged helix DNA-binding domain"/>
    <property type="match status" value="1"/>
</dbReference>
<organism evidence="10 11">
    <name type="scientific">Lithocarpus litseifolius</name>
    <dbReference type="NCBI Taxonomy" id="425828"/>
    <lineage>
        <taxon>Eukaryota</taxon>
        <taxon>Viridiplantae</taxon>
        <taxon>Streptophyta</taxon>
        <taxon>Embryophyta</taxon>
        <taxon>Tracheophyta</taxon>
        <taxon>Spermatophyta</taxon>
        <taxon>Magnoliopsida</taxon>
        <taxon>eudicotyledons</taxon>
        <taxon>Gunneridae</taxon>
        <taxon>Pentapetalae</taxon>
        <taxon>rosids</taxon>
        <taxon>fabids</taxon>
        <taxon>Fagales</taxon>
        <taxon>Fagaceae</taxon>
        <taxon>Lithocarpus</taxon>
    </lineage>
</organism>
<dbReference type="Gene3D" id="1.20.5.4130">
    <property type="match status" value="1"/>
</dbReference>
<dbReference type="AlphaFoldDB" id="A0AAW2DNN7"/>
<dbReference type="InterPro" id="IPR058922">
    <property type="entry name" value="WHD_DRP"/>
</dbReference>
<accession>A0AAW2DNN7</accession>
<dbReference type="Gene3D" id="3.80.10.10">
    <property type="entry name" value="Ribonuclease Inhibitor"/>
    <property type="match status" value="2"/>
</dbReference>
<evidence type="ECO:0000259" key="8">
    <source>
        <dbReference type="Pfam" id="PF23559"/>
    </source>
</evidence>
<proteinExistence type="predicted"/>
<evidence type="ECO:0000256" key="4">
    <source>
        <dbReference type="ARBA" id="ARBA00022821"/>
    </source>
</evidence>
<dbReference type="PANTHER" id="PTHR36766:SF45">
    <property type="entry name" value="NB-ARC DOMAIN-CONTAINING PROTEIN"/>
    <property type="match status" value="1"/>
</dbReference>
<dbReference type="InterPro" id="IPR027417">
    <property type="entry name" value="P-loop_NTPase"/>
</dbReference>
<evidence type="ECO:0000256" key="1">
    <source>
        <dbReference type="ARBA" id="ARBA00022614"/>
    </source>
</evidence>
<evidence type="ECO:0000259" key="9">
    <source>
        <dbReference type="Pfam" id="PF25019"/>
    </source>
</evidence>
<dbReference type="InterPro" id="IPR038005">
    <property type="entry name" value="RX-like_CC"/>
</dbReference>
<keyword evidence="11" id="KW-1185">Reference proteome</keyword>
<dbReference type="GO" id="GO:0005524">
    <property type="term" value="F:ATP binding"/>
    <property type="evidence" value="ECO:0007669"/>
    <property type="project" value="UniProtKB-KW"/>
</dbReference>
<dbReference type="Proteomes" id="UP001459277">
    <property type="component" value="Unassembled WGS sequence"/>
</dbReference>
<dbReference type="Pfam" id="PF25019">
    <property type="entry name" value="LRR_R13L1-DRL21"/>
    <property type="match status" value="1"/>
</dbReference>
<dbReference type="FunFam" id="1.10.10.10:FF:000322">
    <property type="entry name" value="Probable disease resistance protein At1g63360"/>
    <property type="match status" value="1"/>
</dbReference>
<dbReference type="Pfam" id="PF23559">
    <property type="entry name" value="WHD_DRP"/>
    <property type="match status" value="1"/>
</dbReference>
<evidence type="ECO:0000259" key="6">
    <source>
        <dbReference type="Pfam" id="PF00931"/>
    </source>
</evidence>
<sequence length="1122" mass="128185">MAEAIVTGLLEALVTGLLEKSGSLIAEGAWPQLKSFLCLHEEVQKLESTLGDIQAVLEDAEKREVMEAAVKRWLDKLKEVAYDIDNVLDELETAMIKSKIQEEEEKAETASATAKVWSCISCLSGFFVKLKELVHRPGIAHKINKLNEKLDEIAKEKDTFTFRLGSISSNEVVKRPITTSLVDVSDIIGREKHRNDLVRNLLGKGREIERNPYVISVVGMGGIGKTTLAKLAYNDPQVLTHFETKMWVCVSDPFDQCRVAKAIIEQGGRSSNFNELQSLHLEIRDLIKDKKFLLVLDDVWTENFIDDWEPLSLALKNGAQGSSILVTTRNERVASMVHSDPTISLDALSEEDCWLIFSKIAFVDKKEYQREQLTNLGRELVKRCKGLPLAAKTLGSLMNNKRSRKDWRDILDSNLWELEDVQKGLLGPLLLSYYEQSSAIKSCFLYCALFPKDYLFSRNELIYLWMSQGYLGVNPDIEMENRGEEYFEILVMRSFFQDFEKDNDDDKVVRCKMHDIVHDFAQLMTSKECFTIDSDKELGTNCKSARHLRLELTWETQFPTSMYSPKNIRTLFFTQSWRRTALSLNLFQHLTCLRALTLKSFSSENLPNEVGKLIHLRLLDLSNNYKIKELPKTMCNLCNLQTLNISNCRNITKLPQGMGKLMKLRHLLIDNCSKLTEPFPKGIGRLNYLRTLEKFIIGGIDDSKGCKLGELKNLNHLKGSLMIEGLKNVTDVQEAENAPLKDKKHLRELRLWFDKEVEEIESVRNDEIVLKALEPHPNLEILKIYYCMGRLYPNWMKSLSNLKRLHLWGCPNLEQLPPLGKLPFLETLDLWDAYSVKKVGIEFLGIKEANGKNGSTSSLVLFPNLKSLYFADMKEWEEWDESGVSVLIRIMPHLQSLYIFECPKLKALPNFLETTSLNVLSVDCRISNWMTLATLSGLKTLRLYLNNDVEDLPLLGKLLLVESLVIWPGHRVKKVGVEFLGIEEESNNNNKIDDEKGSTSSTSSSLVLFPNLKSLKFDDMEKWEEWDGIGGKMREAEAQESGVTITIMPRLQELQISNCPKLKSLPDFLPTTPLKTLMIIRSPILSECCKTEIGDQWPKISHIPNIKIENRYVQRDGRPMQN</sequence>